<feature type="compositionally biased region" description="Basic and acidic residues" evidence="1">
    <location>
        <begin position="49"/>
        <end position="80"/>
    </location>
</feature>
<keyword evidence="2" id="KW-1133">Transmembrane helix</keyword>
<feature type="compositionally biased region" description="Basic and acidic residues" evidence="1">
    <location>
        <begin position="1"/>
        <end position="10"/>
    </location>
</feature>
<feature type="region of interest" description="Disordered" evidence="1">
    <location>
        <begin position="1"/>
        <end position="86"/>
    </location>
</feature>
<sequence length="150" mass="17698">MPNKKWKEQSPEQEDDLVDLTPSGFKYPFVAPSPETRRTMAGSRKSRKRELEEKEREKEKEKEREKEMEKEKEEREKEKSSQITKNQISFEQRKLKNWKDICSVTEQAVINTARKIISYALVAFLIAILWLFIISSLGLFGWLAMKKSIS</sequence>
<evidence type="ECO:0000313" key="4">
    <source>
        <dbReference type="Proteomes" id="UP001152300"/>
    </source>
</evidence>
<evidence type="ECO:0000256" key="1">
    <source>
        <dbReference type="SAM" id="MobiDB-lite"/>
    </source>
</evidence>
<proteinExistence type="predicted"/>
<dbReference type="OrthoDB" id="10514878at2759"/>
<organism evidence="3 4">
    <name type="scientific">Sclerotinia nivalis</name>
    <dbReference type="NCBI Taxonomy" id="352851"/>
    <lineage>
        <taxon>Eukaryota</taxon>
        <taxon>Fungi</taxon>
        <taxon>Dikarya</taxon>
        <taxon>Ascomycota</taxon>
        <taxon>Pezizomycotina</taxon>
        <taxon>Leotiomycetes</taxon>
        <taxon>Helotiales</taxon>
        <taxon>Sclerotiniaceae</taxon>
        <taxon>Sclerotinia</taxon>
    </lineage>
</organism>
<accession>A0A9X0DEW9</accession>
<comment type="caution">
    <text evidence="3">The sequence shown here is derived from an EMBL/GenBank/DDBJ whole genome shotgun (WGS) entry which is preliminary data.</text>
</comment>
<protein>
    <submittedName>
        <fullName evidence="3">Uncharacterized protein</fullName>
    </submittedName>
</protein>
<keyword evidence="2" id="KW-0812">Transmembrane</keyword>
<keyword evidence="4" id="KW-1185">Reference proteome</keyword>
<evidence type="ECO:0000313" key="3">
    <source>
        <dbReference type="EMBL" id="KAJ8058263.1"/>
    </source>
</evidence>
<keyword evidence="2" id="KW-0472">Membrane</keyword>
<reference evidence="3" key="1">
    <citation type="submission" date="2022-11" db="EMBL/GenBank/DDBJ databases">
        <title>Genome Resource of Sclerotinia nivalis Strain SnTB1, a Plant Pathogen Isolated from American Ginseng.</title>
        <authorList>
            <person name="Fan S."/>
        </authorList>
    </citation>
    <scope>NUCLEOTIDE SEQUENCE</scope>
    <source>
        <strain evidence="3">SnTB1</strain>
    </source>
</reference>
<gene>
    <name evidence="3" type="ORF">OCU04_012458</name>
</gene>
<dbReference type="AlphaFoldDB" id="A0A9X0DEW9"/>
<name>A0A9X0DEW9_9HELO</name>
<evidence type="ECO:0000256" key="2">
    <source>
        <dbReference type="SAM" id="Phobius"/>
    </source>
</evidence>
<feature type="transmembrane region" description="Helical" evidence="2">
    <location>
        <begin position="119"/>
        <end position="145"/>
    </location>
</feature>
<dbReference type="EMBL" id="JAPEIS010000016">
    <property type="protein sequence ID" value="KAJ8058263.1"/>
    <property type="molecule type" value="Genomic_DNA"/>
</dbReference>
<dbReference type="Proteomes" id="UP001152300">
    <property type="component" value="Unassembled WGS sequence"/>
</dbReference>